<keyword evidence="3" id="KW-1185">Reference proteome</keyword>
<evidence type="ECO:0000256" key="1">
    <source>
        <dbReference type="SAM" id="SignalP"/>
    </source>
</evidence>
<sequence>MKNKGKILTAAGISGLLMAGGVLSASASTSGYDTFKTAVKKTYAVNSFTAHVQGSLTDNGKVIYQVDSVNKEDVKTHATDSLTNVINNGTASQFAVNSLNHQEVVENSKDNVYYVRQGNKGGHENMNHKEGKPSAQVQQGIENIFDALTKNYQDKIQLTDLSNGNKELQLSLSKTEVPVVGQAVASFLITNANQHSDHFNKGTFGQKAELKPTLPQLTSNVSVDSVELKGIVDAQQFLVGQEVTLNVSGDDAKGTHHNLVLHLTDTLNNINSTTVKAIDLKGKKVVKVQDRHNHQD</sequence>
<accession>A0ABU6MFW7</accession>
<protein>
    <submittedName>
        <fullName evidence="2">Uncharacterized protein</fullName>
    </submittedName>
</protein>
<evidence type="ECO:0000313" key="3">
    <source>
        <dbReference type="Proteomes" id="UP001341444"/>
    </source>
</evidence>
<name>A0ABU6MFW7_9BACI</name>
<dbReference type="Proteomes" id="UP001341444">
    <property type="component" value="Unassembled WGS sequence"/>
</dbReference>
<feature type="chain" id="PRO_5045254571" evidence="1">
    <location>
        <begin position="28"/>
        <end position="296"/>
    </location>
</feature>
<dbReference type="EMBL" id="JARMAB010000013">
    <property type="protein sequence ID" value="MED1203584.1"/>
    <property type="molecule type" value="Genomic_DNA"/>
</dbReference>
<proteinExistence type="predicted"/>
<dbReference type="RefSeq" id="WP_066271262.1">
    <property type="nucleotide sequence ID" value="NZ_JARMAB010000013.1"/>
</dbReference>
<comment type="caution">
    <text evidence="2">The sequence shown here is derived from an EMBL/GenBank/DDBJ whole genome shotgun (WGS) entry which is preliminary data.</text>
</comment>
<evidence type="ECO:0000313" key="2">
    <source>
        <dbReference type="EMBL" id="MED1203584.1"/>
    </source>
</evidence>
<gene>
    <name evidence="2" type="ORF">P4T90_10920</name>
</gene>
<organism evidence="2 3">
    <name type="scientific">Heyndrickxia acidicola</name>
    <dbReference type="NCBI Taxonomy" id="209389"/>
    <lineage>
        <taxon>Bacteria</taxon>
        <taxon>Bacillati</taxon>
        <taxon>Bacillota</taxon>
        <taxon>Bacilli</taxon>
        <taxon>Bacillales</taxon>
        <taxon>Bacillaceae</taxon>
        <taxon>Heyndrickxia</taxon>
    </lineage>
</organism>
<keyword evidence="1" id="KW-0732">Signal</keyword>
<reference evidence="2 3" key="1">
    <citation type="submission" date="2023-03" db="EMBL/GenBank/DDBJ databases">
        <title>Bacillus Genome Sequencing.</title>
        <authorList>
            <person name="Dunlap C."/>
        </authorList>
    </citation>
    <scope>NUCLEOTIDE SEQUENCE [LARGE SCALE GENOMIC DNA]</scope>
    <source>
        <strain evidence="2 3">B-23453</strain>
    </source>
</reference>
<feature type="signal peptide" evidence="1">
    <location>
        <begin position="1"/>
        <end position="27"/>
    </location>
</feature>